<evidence type="ECO:0000256" key="1">
    <source>
        <dbReference type="ARBA" id="ARBA00004370"/>
    </source>
</evidence>
<feature type="compositionally biased region" description="Low complexity" evidence="5">
    <location>
        <begin position="428"/>
        <end position="441"/>
    </location>
</feature>
<dbReference type="Gene3D" id="3.55.50.30">
    <property type="match status" value="1"/>
</dbReference>
<dbReference type="InterPro" id="IPR004846">
    <property type="entry name" value="T2SS/T3SS_dom"/>
</dbReference>
<dbReference type="PRINTS" id="PR00811">
    <property type="entry name" value="BCTERIALGSPD"/>
</dbReference>
<dbReference type="Proteomes" id="UP001501496">
    <property type="component" value="Unassembled WGS sequence"/>
</dbReference>
<gene>
    <name evidence="7" type="ORF">GCM10022291_18370</name>
</gene>
<dbReference type="PANTHER" id="PTHR30332">
    <property type="entry name" value="PROBABLE GENERAL SECRETION PATHWAY PROTEIN D"/>
    <property type="match status" value="1"/>
</dbReference>
<dbReference type="InterPro" id="IPR001775">
    <property type="entry name" value="GspD/PilQ"/>
</dbReference>
<keyword evidence="3" id="KW-0472">Membrane</keyword>
<feature type="region of interest" description="Disordered" evidence="5">
    <location>
        <begin position="299"/>
        <end position="326"/>
    </location>
</feature>
<evidence type="ECO:0000256" key="4">
    <source>
        <dbReference type="RuleBase" id="RU004003"/>
    </source>
</evidence>
<proteinExistence type="inferred from homology"/>
<dbReference type="PANTHER" id="PTHR30332:SF24">
    <property type="entry name" value="SECRETIN GSPD-RELATED"/>
    <property type="match status" value="1"/>
</dbReference>
<evidence type="ECO:0000313" key="7">
    <source>
        <dbReference type="EMBL" id="GAA4235719.1"/>
    </source>
</evidence>
<keyword evidence="2" id="KW-0732">Signal</keyword>
<dbReference type="RefSeq" id="WP_344787887.1">
    <property type="nucleotide sequence ID" value="NZ_BAABCA010000003.1"/>
</dbReference>
<organism evidence="7 8">
    <name type="scientific">Postechiella marina</name>
    <dbReference type="NCBI Taxonomy" id="943941"/>
    <lineage>
        <taxon>Bacteria</taxon>
        <taxon>Pseudomonadati</taxon>
        <taxon>Bacteroidota</taxon>
        <taxon>Flavobacteriia</taxon>
        <taxon>Flavobacteriales</taxon>
        <taxon>Flavobacteriaceae</taxon>
        <taxon>Postechiella</taxon>
    </lineage>
</organism>
<evidence type="ECO:0000256" key="2">
    <source>
        <dbReference type="ARBA" id="ARBA00022729"/>
    </source>
</evidence>
<reference evidence="8" key="1">
    <citation type="journal article" date="2019" name="Int. J. Syst. Evol. Microbiol.">
        <title>The Global Catalogue of Microorganisms (GCM) 10K type strain sequencing project: providing services to taxonomists for standard genome sequencing and annotation.</title>
        <authorList>
            <consortium name="The Broad Institute Genomics Platform"/>
            <consortium name="The Broad Institute Genome Sequencing Center for Infectious Disease"/>
            <person name="Wu L."/>
            <person name="Ma J."/>
        </authorList>
    </citation>
    <scope>NUCLEOTIDE SEQUENCE [LARGE SCALE GENOMIC DNA]</scope>
    <source>
        <strain evidence="8">JCM 17630</strain>
    </source>
</reference>
<evidence type="ECO:0000256" key="5">
    <source>
        <dbReference type="SAM" id="MobiDB-lite"/>
    </source>
</evidence>
<name>A0ABP8C9I9_9FLAO</name>
<dbReference type="InterPro" id="IPR050810">
    <property type="entry name" value="Bact_Secretion_Sys_Channel"/>
</dbReference>
<comment type="subcellular location">
    <subcellularLocation>
        <location evidence="1">Membrane</location>
    </subcellularLocation>
</comment>
<feature type="region of interest" description="Disordered" evidence="5">
    <location>
        <begin position="413"/>
        <end position="446"/>
    </location>
</feature>
<evidence type="ECO:0000313" key="8">
    <source>
        <dbReference type="Proteomes" id="UP001501496"/>
    </source>
</evidence>
<comment type="similarity">
    <text evidence="4">Belongs to the bacterial secretin family.</text>
</comment>
<comment type="caution">
    <text evidence="7">The sequence shown here is derived from an EMBL/GenBank/DDBJ whole genome shotgun (WGS) entry which is preliminary data.</text>
</comment>
<evidence type="ECO:0000256" key="3">
    <source>
        <dbReference type="ARBA" id="ARBA00023136"/>
    </source>
</evidence>
<evidence type="ECO:0000259" key="6">
    <source>
        <dbReference type="Pfam" id="PF00263"/>
    </source>
</evidence>
<feature type="domain" description="Type II/III secretion system secretin-like" evidence="6">
    <location>
        <begin position="573"/>
        <end position="739"/>
    </location>
</feature>
<keyword evidence="8" id="KW-1185">Reference proteome</keyword>
<dbReference type="EMBL" id="BAABCA010000003">
    <property type="protein sequence ID" value="GAA4235719.1"/>
    <property type="molecule type" value="Genomic_DNA"/>
</dbReference>
<dbReference type="Pfam" id="PF00263">
    <property type="entry name" value="Secretin"/>
    <property type="match status" value="1"/>
</dbReference>
<sequence length="740" mass="82286">MKLLIYILLLVSCFGFSQTGNRIKTIKNQLDLLSVENVGLTEQAKTEISVNNISLSNFILAISNAHSVNINIAPDLNQINISNNNFSDVTVADLLVFLCKEYDLTIDFTGSILSVKKYVTPIEAPKERIIPVSFNLEKNTITIDANKDKLYDVFKHIMDESARNLVFTPGLENKILTTYIKDMSFDIAMENLALANNLYVEKTKENFYVFEDNSVSTNTNKSSRLKRGQTQTYEILDIDKKLLEVDFKNASIASIINNLGQDLSINIFTAAPLDRAGNITFNAKNITFDVLLTKIFEPQNPNSISNNNRDNRTEQNQNNLVSESSSSFTFKKEGDIYYFGTEDQLSVRKIEVIHLMHRSVELLSDPTGGSGRIRNVGGNSYGSGYGNNNYNNSYGSNYNQGFSNNSNYNNALINNSSGLNRNRNQGLSSSNYNHSSRTSPSGGNTSQTIEEIIPEEIAQELDIKIDHELNSLYVTGASTKIERLKEFINYIDKTVPVVLIEVMFVEVSKNNTIESGITWGIGESPSENGGDLFPKMDFTLGAKTINKVINGFSGFDRFNLGKVVPNFFATVKAMESNGNLKIKSTPKLSTLNGHRATFSNGETSYYAVTQRNIYGTDNPQTSEITNYEPIDAELGLTIKPLVSGDGQVTLDIFVIQSSFGTRIDENAPPDISSREFSSIIRVQDQDIVVLGGLEEQMKNDSGSGVPFLARIPIIKWLFSSRKREATKAKLTVFIKPTIIY</sequence>
<accession>A0ABP8C9I9</accession>
<protein>
    <submittedName>
        <fullName evidence="7">General secretion pathway protein GspD</fullName>
    </submittedName>
</protein>